<dbReference type="InterPro" id="IPR016169">
    <property type="entry name" value="FAD-bd_PCMH_sub2"/>
</dbReference>
<dbReference type="PANTHER" id="PTHR43762">
    <property type="entry name" value="L-GULONOLACTONE OXIDASE"/>
    <property type="match status" value="1"/>
</dbReference>
<name>A0A5N5QF24_9AGAM</name>
<dbReference type="InterPro" id="IPR016166">
    <property type="entry name" value="FAD-bd_PCMH"/>
</dbReference>
<dbReference type="PROSITE" id="PS51387">
    <property type="entry name" value="FAD_PCMH"/>
    <property type="match status" value="1"/>
</dbReference>
<dbReference type="GO" id="GO:0005739">
    <property type="term" value="C:mitochondrion"/>
    <property type="evidence" value="ECO:0007669"/>
    <property type="project" value="TreeGrafter"/>
</dbReference>
<dbReference type="OrthoDB" id="610608at2759"/>
<gene>
    <name evidence="2" type="ORF">CTheo_6290</name>
</gene>
<dbReference type="Gene3D" id="3.30.43.10">
    <property type="entry name" value="Uridine Diphospho-n-acetylenolpyruvylglucosamine Reductase, domain 2"/>
    <property type="match status" value="1"/>
</dbReference>
<accession>A0A5N5QF24</accession>
<comment type="caution">
    <text evidence="2">The sequence shown here is derived from an EMBL/GenBank/DDBJ whole genome shotgun (WGS) entry which is preliminary data.</text>
</comment>
<dbReference type="Gene3D" id="3.30.465.10">
    <property type="match status" value="1"/>
</dbReference>
<evidence type="ECO:0000313" key="2">
    <source>
        <dbReference type="EMBL" id="KAB5590264.1"/>
    </source>
</evidence>
<evidence type="ECO:0000313" key="3">
    <source>
        <dbReference type="Proteomes" id="UP000383932"/>
    </source>
</evidence>
<feature type="domain" description="FAD-binding PCMH-type" evidence="1">
    <location>
        <begin position="203"/>
        <end position="405"/>
    </location>
</feature>
<dbReference type="GO" id="GO:0003885">
    <property type="term" value="F:D-arabinono-1,4-lactone oxidase activity"/>
    <property type="evidence" value="ECO:0007669"/>
    <property type="project" value="TreeGrafter"/>
</dbReference>
<dbReference type="InterPro" id="IPR016167">
    <property type="entry name" value="FAD-bd_PCMH_sub1"/>
</dbReference>
<reference evidence="2 3" key="1">
    <citation type="journal article" date="2019" name="Fungal Biol. Biotechnol.">
        <title>Draft genome sequence of fastidious pathogen Ceratobasidium theobromae, which causes vascular-streak dieback in Theobroma cacao.</title>
        <authorList>
            <person name="Ali S.S."/>
            <person name="Asman A."/>
            <person name="Shao J."/>
            <person name="Firmansyah A.P."/>
            <person name="Susilo A.W."/>
            <person name="Rosmana A."/>
            <person name="McMahon P."/>
            <person name="Junaid M."/>
            <person name="Guest D."/>
            <person name="Kheng T.Y."/>
            <person name="Meinhardt L.W."/>
            <person name="Bailey B.A."/>
        </authorList>
    </citation>
    <scope>NUCLEOTIDE SEQUENCE [LARGE SCALE GENOMIC DNA]</scope>
    <source>
        <strain evidence="2 3">CT2</strain>
    </source>
</reference>
<organism evidence="2 3">
    <name type="scientific">Ceratobasidium theobromae</name>
    <dbReference type="NCBI Taxonomy" id="1582974"/>
    <lineage>
        <taxon>Eukaryota</taxon>
        <taxon>Fungi</taxon>
        <taxon>Dikarya</taxon>
        <taxon>Basidiomycota</taxon>
        <taxon>Agaricomycotina</taxon>
        <taxon>Agaricomycetes</taxon>
        <taxon>Cantharellales</taxon>
        <taxon>Ceratobasidiaceae</taxon>
        <taxon>Ceratobasidium</taxon>
    </lineage>
</organism>
<dbReference type="Proteomes" id="UP000383932">
    <property type="component" value="Unassembled WGS sequence"/>
</dbReference>
<dbReference type="SUPFAM" id="SSF56176">
    <property type="entry name" value="FAD-binding/transporter-associated domain-like"/>
    <property type="match status" value="1"/>
</dbReference>
<dbReference type="GO" id="GO:0071949">
    <property type="term" value="F:FAD binding"/>
    <property type="evidence" value="ECO:0007669"/>
    <property type="project" value="InterPro"/>
</dbReference>
<dbReference type="InterPro" id="IPR010031">
    <property type="entry name" value="FAD_lactone_oxidase-like"/>
</dbReference>
<proteinExistence type="predicted"/>
<dbReference type="PANTHER" id="PTHR43762:SF1">
    <property type="entry name" value="D-ARABINONO-1,4-LACTONE OXIDASE"/>
    <property type="match status" value="1"/>
</dbReference>
<dbReference type="AlphaFoldDB" id="A0A5N5QF24"/>
<dbReference type="EMBL" id="SSOP01000183">
    <property type="protein sequence ID" value="KAB5590264.1"/>
    <property type="molecule type" value="Genomic_DNA"/>
</dbReference>
<protein>
    <submittedName>
        <fullName evidence="2">Substrate-binding domain cholesterol oxidase</fullName>
    </submittedName>
</protein>
<keyword evidence="3" id="KW-1185">Reference proteome</keyword>
<dbReference type="InterPro" id="IPR036318">
    <property type="entry name" value="FAD-bd_PCMH-like_sf"/>
</dbReference>
<sequence>MAEPITCLPSTTPTSPDLEHDVVLKALIDTIAASDAPELKPLLTVLQGEISKDDDECHATFACMFKGISQIPEFEKIFDDDVPNAVKKILEEYACPKDHADEHQKTLKTNFCCAPLSVLKSGSILSAFKNLARHIRPDSKAHADATNDPSLAPLPRSPHFHHMLKAICEKLEPFEEVMEGDGKPMERVSLKEAKEFVNWAKTVRNRPSHTFVARTKVGLCNLVKWARKNGKKVRVAGYRHTWNDFFSSDGEVLVMMLPFRALTDTSSYSPTMQAIQKSSDLVGIEEVPPPTGGVGTLGSAKSTLCTVKAGTTNDMFRAWCLERRRWCLPFNVVMVEITLGGSNGPICHGSSLSSTTLSDLVAEFHYIDPYGEPKSISDPEQLRAASGCFGLLGICTALTLRLDAMTMAVMNPVKVPLPLAIPPPPGYKVPSVVDMSGITADQLNKAQEDFIRRCKEDYYLEWFWFPLTKEVWINTWKKADAGASVASLQPYPSPNEAIIQWGQTWLAQKLVDSWAFQNLLSPKLQTLLLSKTALFTMPNVPDPKQPIRTLLSEALHFRRGIQNMLCYTSEWEIPIPEAPNTRGERDYSLIQRAWWDTISAFYARDDVPMQLALEMRLTGGSNVILAPQRGNTLGTISIELVTIITNDEAKKRWSSFTQQTAHAWTSYTDSKGALLNSRPHWAKEWQGLTIRGQPVEQYLKHTAYKDAIPEFRATLEKIAAAQGTTVDEMRERFGNPLLERLFFSP</sequence>
<evidence type="ECO:0000259" key="1">
    <source>
        <dbReference type="PROSITE" id="PS51387"/>
    </source>
</evidence>